<dbReference type="PANTHER" id="PTHR43674">
    <property type="entry name" value="NITRILASE C965.09-RELATED"/>
    <property type="match status" value="1"/>
</dbReference>
<dbReference type="InterPro" id="IPR003010">
    <property type="entry name" value="C-N_Hydrolase"/>
</dbReference>
<evidence type="ECO:0000313" key="5">
    <source>
        <dbReference type="Proteomes" id="UP001501736"/>
    </source>
</evidence>
<dbReference type="EMBL" id="BAAAYG010000003">
    <property type="protein sequence ID" value="GAA3282756.1"/>
    <property type="molecule type" value="Genomic_DNA"/>
</dbReference>
<dbReference type="Gene3D" id="3.60.110.10">
    <property type="entry name" value="Carbon-nitrogen hydrolase"/>
    <property type="match status" value="1"/>
</dbReference>
<accession>A0ABP6RCT1</accession>
<feature type="region of interest" description="Disordered" evidence="2">
    <location>
        <begin position="211"/>
        <end position="237"/>
    </location>
</feature>
<gene>
    <name evidence="4" type="ORF">GCM10020260_10350</name>
</gene>
<comment type="caution">
    <text evidence="4">The sequence shown here is derived from an EMBL/GenBank/DDBJ whole genome shotgun (WGS) entry which is preliminary data.</text>
</comment>
<dbReference type="PROSITE" id="PS50263">
    <property type="entry name" value="CN_HYDROLASE"/>
    <property type="match status" value="1"/>
</dbReference>
<keyword evidence="5" id="KW-1185">Reference proteome</keyword>
<evidence type="ECO:0000259" key="3">
    <source>
        <dbReference type="PROSITE" id="PS50263"/>
    </source>
</evidence>
<dbReference type="Pfam" id="PF00795">
    <property type="entry name" value="CN_hydrolase"/>
    <property type="match status" value="1"/>
</dbReference>
<dbReference type="Proteomes" id="UP001501736">
    <property type="component" value="Unassembled WGS sequence"/>
</dbReference>
<dbReference type="SUPFAM" id="SSF56317">
    <property type="entry name" value="Carbon-nitrogen hydrolase"/>
    <property type="match status" value="1"/>
</dbReference>
<keyword evidence="1 4" id="KW-0378">Hydrolase</keyword>
<dbReference type="PANTHER" id="PTHR43674:SF2">
    <property type="entry name" value="BETA-UREIDOPROPIONASE"/>
    <property type="match status" value="1"/>
</dbReference>
<protein>
    <submittedName>
        <fullName evidence="4">Carbon-nitrogen hydrolase family protein</fullName>
    </submittedName>
</protein>
<dbReference type="InterPro" id="IPR036526">
    <property type="entry name" value="C-N_Hydrolase_sf"/>
</dbReference>
<evidence type="ECO:0000313" key="4">
    <source>
        <dbReference type="EMBL" id="GAA3282756.1"/>
    </source>
</evidence>
<evidence type="ECO:0000256" key="1">
    <source>
        <dbReference type="ARBA" id="ARBA00022801"/>
    </source>
</evidence>
<dbReference type="InterPro" id="IPR050345">
    <property type="entry name" value="Aliph_Amidase/BUP"/>
</dbReference>
<sequence>MQAAAVPLDVDHDLAVIDAAAADAAARGAELLLTPELFPVGYAPARIRAELTDATIDDAAVRLAAIARRHGIALVHSLPSPADPHRGITATLVDAAGTVRGVHTKTHLFGPAEQEAFRPGEARPPLVELGGLTLGLLICYEVEFPETVRDLAVRGADVVLVPTALAGCPTVARTLVPARAVENGITVAYANHCGVEDGLVFDGESVIVGPDGAPAPRLEAGPEPASSSAEVAPARAGGEPELLVAEVGPARGHFTPDQDPDGPWYLHDRRPALYRRWAEEG</sequence>
<organism evidence="4 5">
    <name type="scientific">Nesterenkonia halobia</name>
    <dbReference type="NCBI Taxonomy" id="37922"/>
    <lineage>
        <taxon>Bacteria</taxon>
        <taxon>Bacillati</taxon>
        <taxon>Actinomycetota</taxon>
        <taxon>Actinomycetes</taxon>
        <taxon>Micrococcales</taxon>
        <taxon>Micrococcaceae</taxon>
        <taxon>Nesterenkonia</taxon>
    </lineage>
</organism>
<evidence type="ECO:0000256" key="2">
    <source>
        <dbReference type="SAM" id="MobiDB-lite"/>
    </source>
</evidence>
<proteinExistence type="predicted"/>
<reference evidence="5" key="1">
    <citation type="journal article" date="2019" name="Int. J. Syst. Evol. Microbiol.">
        <title>The Global Catalogue of Microorganisms (GCM) 10K type strain sequencing project: providing services to taxonomists for standard genome sequencing and annotation.</title>
        <authorList>
            <consortium name="The Broad Institute Genomics Platform"/>
            <consortium name="The Broad Institute Genome Sequencing Center for Infectious Disease"/>
            <person name="Wu L."/>
            <person name="Ma J."/>
        </authorList>
    </citation>
    <scope>NUCLEOTIDE SEQUENCE [LARGE SCALE GENOMIC DNA]</scope>
    <source>
        <strain evidence="5">JCM 11483</strain>
    </source>
</reference>
<feature type="domain" description="CN hydrolase" evidence="3">
    <location>
        <begin position="1"/>
        <end position="249"/>
    </location>
</feature>
<name>A0ABP6RCT1_9MICC</name>
<dbReference type="GO" id="GO:0016787">
    <property type="term" value="F:hydrolase activity"/>
    <property type="evidence" value="ECO:0007669"/>
    <property type="project" value="UniProtKB-KW"/>
</dbReference>
<feature type="compositionally biased region" description="Low complexity" evidence="2">
    <location>
        <begin position="219"/>
        <end position="236"/>
    </location>
</feature>